<name>A0A812VQU2_SYMPI</name>
<sequence length="79" mass="8342">DRKTSTGQIQVDVPCYSPTGSYIDNSANITCQEGDLIQHGYNCTPACLPGFAADVDEITCLDGELAPPTFACDPDNSTV</sequence>
<protein>
    <recommendedName>
        <fullName evidence="3">Sushi domain-containing protein</fullName>
    </recommendedName>
</protein>
<dbReference type="EMBL" id="CAJNIZ010042754">
    <property type="protein sequence ID" value="CAE7636657.1"/>
    <property type="molecule type" value="Genomic_DNA"/>
</dbReference>
<organism evidence="1 2">
    <name type="scientific">Symbiodinium pilosum</name>
    <name type="common">Dinoflagellate</name>
    <dbReference type="NCBI Taxonomy" id="2952"/>
    <lineage>
        <taxon>Eukaryota</taxon>
        <taxon>Sar</taxon>
        <taxon>Alveolata</taxon>
        <taxon>Dinophyceae</taxon>
        <taxon>Suessiales</taxon>
        <taxon>Symbiodiniaceae</taxon>
        <taxon>Symbiodinium</taxon>
    </lineage>
</organism>
<accession>A0A812VQU2</accession>
<feature type="non-terminal residue" evidence="1">
    <location>
        <position position="1"/>
    </location>
</feature>
<evidence type="ECO:0000313" key="1">
    <source>
        <dbReference type="EMBL" id="CAE7636657.1"/>
    </source>
</evidence>
<comment type="caution">
    <text evidence="1">The sequence shown here is derived from an EMBL/GenBank/DDBJ whole genome shotgun (WGS) entry which is preliminary data.</text>
</comment>
<keyword evidence="2" id="KW-1185">Reference proteome</keyword>
<dbReference type="OrthoDB" id="407302at2759"/>
<proteinExistence type="predicted"/>
<reference evidence="1" key="1">
    <citation type="submission" date="2021-02" db="EMBL/GenBank/DDBJ databases">
        <authorList>
            <person name="Dougan E. K."/>
            <person name="Rhodes N."/>
            <person name="Thang M."/>
            <person name="Chan C."/>
        </authorList>
    </citation>
    <scope>NUCLEOTIDE SEQUENCE</scope>
</reference>
<evidence type="ECO:0008006" key="3">
    <source>
        <dbReference type="Google" id="ProtNLM"/>
    </source>
</evidence>
<evidence type="ECO:0000313" key="2">
    <source>
        <dbReference type="Proteomes" id="UP000649617"/>
    </source>
</evidence>
<dbReference type="AlphaFoldDB" id="A0A812VQU2"/>
<gene>
    <name evidence="1" type="ORF">SPIL2461_LOCUS16793</name>
</gene>
<dbReference type="Proteomes" id="UP000649617">
    <property type="component" value="Unassembled WGS sequence"/>
</dbReference>